<organism evidence="2 3">
    <name type="scientific">Ceraceosorus guamensis</name>
    <dbReference type="NCBI Taxonomy" id="1522189"/>
    <lineage>
        <taxon>Eukaryota</taxon>
        <taxon>Fungi</taxon>
        <taxon>Dikarya</taxon>
        <taxon>Basidiomycota</taxon>
        <taxon>Ustilaginomycotina</taxon>
        <taxon>Exobasidiomycetes</taxon>
        <taxon>Ceraceosorales</taxon>
        <taxon>Ceraceosoraceae</taxon>
        <taxon>Ceraceosorus</taxon>
    </lineage>
</organism>
<dbReference type="AlphaFoldDB" id="A0A316W8C2"/>
<dbReference type="EMBL" id="KZ819357">
    <property type="protein sequence ID" value="PWN45001.1"/>
    <property type="molecule type" value="Genomic_DNA"/>
</dbReference>
<keyword evidence="3" id="KW-1185">Reference proteome</keyword>
<evidence type="ECO:0000313" key="2">
    <source>
        <dbReference type="EMBL" id="PWN45001.1"/>
    </source>
</evidence>
<feature type="compositionally biased region" description="Basic and acidic residues" evidence="1">
    <location>
        <begin position="481"/>
        <end position="503"/>
    </location>
</feature>
<dbReference type="RefSeq" id="XP_025372161.1">
    <property type="nucleotide sequence ID" value="XM_025515874.1"/>
</dbReference>
<accession>A0A316W8C2</accession>
<evidence type="ECO:0000256" key="1">
    <source>
        <dbReference type="SAM" id="MobiDB-lite"/>
    </source>
</evidence>
<dbReference type="InParanoid" id="A0A316W8C2"/>
<feature type="region of interest" description="Disordered" evidence="1">
    <location>
        <begin position="542"/>
        <end position="589"/>
    </location>
</feature>
<feature type="compositionally biased region" description="Low complexity" evidence="1">
    <location>
        <begin position="504"/>
        <end position="514"/>
    </location>
</feature>
<sequence length="589" mass="64555">MEDEDSNRQVAYDDQGQDEYLDEQQQLLGNIFGKDVDEDMLAEETTSIIESIHSGRQGVDNGQLEVDELGEDEPGENNPLAHKLGEDGMLGHEPVEDDMLGQGGVDGAPMAFTDPIPRGLMVSPSPPPDRETVDEAAAAEEARIQAALDAAKRYLSAEWLYNAWTRDNTPPAWRDALTSLLTANLEPGFSRYVFPMGKARLGVDPDVRGDIQTSIETYVRFSGLSASTVRLWRGGPMILGADIKFAAGTDIDPSLFRIDNHEKNLHLEWDKTCLSLGEGMMVIGLDSVLDASLRDRDGLIKAIKDQLSAQGYALRCLWAIYLNVRGEIEGPPRYNDRLLAVVELVGEESKIHGFMNLPGSPRCFVSYHGRGYWCTSCMWRRKDQHRQTEACKEAEAERRRIARAVKAVPKQESSIDPVPPMRGHSIILGPRASRMRASATPAPVRPRTDSPPPPPPVREVALSMPPPTVPAFFRRAPAGYQDRDQPAITRRTEPLPFRSRGDSRASSVLSSAPSITEDESAMRPAQGPSNIALAAGFPVKHKRPVSTLGHDHSVAGPSGKRQSVSRTASPEIQVSPHVVKATPPKGPQK</sequence>
<reference evidence="2 3" key="1">
    <citation type="journal article" date="2018" name="Mol. Biol. Evol.">
        <title>Broad Genomic Sampling Reveals a Smut Pathogenic Ancestry of the Fungal Clade Ustilaginomycotina.</title>
        <authorList>
            <person name="Kijpornyongpan T."/>
            <person name="Mondo S.J."/>
            <person name="Barry K."/>
            <person name="Sandor L."/>
            <person name="Lee J."/>
            <person name="Lipzen A."/>
            <person name="Pangilinan J."/>
            <person name="LaButti K."/>
            <person name="Hainaut M."/>
            <person name="Henrissat B."/>
            <person name="Grigoriev I.V."/>
            <person name="Spatafora J.W."/>
            <person name="Aime M.C."/>
        </authorList>
    </citation>
    <scope>NUCLEOTIDE SEQUENCE [LARGE SCALE GENOMIC DNA]</scope>
    <source>
        <strain evidence="2 3">MCA 4658</strain>
    </source>
</reference>
<dbReference type="GeneID" id="37037744"/>
<dbReference type="Proteomes" id="UP000245783">
    <property type="component" value="Unassembled WGS sequence"/>
</dbReference>
<feature type="region of interest" description="Disordered" evidence="1">
    <location>
        <begin position="429"/>
        <end position="526"/>
    </location>
</feature>
<protein>
    <submittedName>
        <fullName evidence="2">Uncharacterized protein</fullName>
    </submittedName>
</protein>
<proteinExistence type="predicted"/>
<gene>
    <name evidence="2" type="ORF">IE81DRAFT_345063</name>
</gene>
<evidence type="ECO:0000313" key="3">
    <source>
        <dbReference type="Proteomes" id="UP000245783"/>
    </source>
</evidence>
<name>A0A316W8C2_9BASI</name>
<feature type="compositionally biased region" description="Polar residues" evidence="1">
    <location>
        <begin position="560"/>
        <end position="572"/>
    </location>
</feature>
<feature type="region of interest" description="Disordered" evidence="1">
    <location>
        <begin position="1"/>
        <end position="20"/>
    </location>
</feature>